<dbReference type="Proteomes" id="UP000499080">
    <property type="component" value="Unassembled WGS sequence"/>
</dbReference>
<evidence type="ECO:0000313" key="1">
    <source>
        <dbReference type="EMBL" id="GBM74513.1"/>
    </source>
</evidence>
<evidence type="ECO:0000313" key="2">
    <source>
        <dbReference type="Proteomes" id="UP000499080"/>
    </source>
</evidence>
<reference evidence="1 2" key="1">
    <citation type="journal article" date="2019" name="Sci. Rep.">
        <title>Orb-weaving spider Araneus ventricosus genome elucidates the spidroin gene catalogue.</title>
        <authorList>
            <person name="Kono N."/>
            <person name="Nakamura H."/>
            <person name="Ohtoshi R."/>
            <person name="Moran D.A.P."/>
            <person name="Shinohara A."/>
            <person name="Yoshida Y."/>
            <person name="Fujiwara M."/>
            <person name="Mori M."/>
            <person name="Tomita M."/>
            <person name="Arakawa K."/>
        </authorList>
    </citation>
    <scope>NUCLEOTIDE SEQUENCE [LARGE SCALE GENOMIC DNA]</scope>
</reference>
<name>A0A4Y2IA08_ARAVE</name>
<dbReference type="EMBL" id="BGPR01002502">
    <property type="protein sequence ID" value="GBM74513.1"/>
    <property type="molecule type" value="Genomic_DNA"/>
</dbReference>
<dbReference type="AlphaFoldDB" id="A0A4Y2IA08"/>
<keyword evidence="2" id="KW-1185">Reference proteome</keyword>
<organism evidence="1 2">
    <name type="scientific">Araneus ventricosus</name>
    <name type="common">Orbweaver spider</name>
    <name type="synonym">Epeira ventricosa</name>
    <dbReference type="NCBI Taxonomy" id="182803"/>
    <lineage>
        <taxon>Eukaryota</taxon>
        <taxon>Metazoa</taxon>
        <taxon>Ecdysozoa</taxon>
        <taxon>Arthropoda</taxon>
        <taxon>Chelicerata</taxon>
        <taxon>Arachnida</taxon>
        <taxon>Araneae</taxon>
        <taxon>Araneomorphae</taxon>
        <taxon>Entelegynae</taxon>
        <taxon>Araneoidea</taxon>
        <taxon>Araneidae</taxon>
        <taxon>Araneus</taxon>
    </lineage>
</organism>
<comment type="caution">
    <text evidence="1">The sequence shown here is derived from an EMBL/GenBank/DDBJ whole genome shotgun (WGS) entry which is preliminary data.</text>
</comment>
<protein>
    <submittedName>
        <fullName evidence="1">Uncharacterized protein</fullName>
    </submittedName>
</protein>
<proteinExistence type="predicted"/>
<gene>
    <name evidence="1" type="ORF">AVEN_58388_1</name>
</gene>
<accession>A0A4Y2IA08</accession>
<sequence>MVAFCNSILTSDASVFCMQCRGGLVVRPRLWVRRVPGSKPDSSEDPSCFGPVAEAWRGVRQLKCRPHHLTAVQNYEVRLKTALLLL</sequence>